<proteinExistence type="predicted"/>
<feature type="compositionally biased region" description="Basic residues" evidence="1">
    <location>
        <begin position="1"/>
        <end position="12"/>
    </location>
</feature>
<reference evidence="2 3" key="1">
    <citation type="submission" date="2024-02" db="EMBL/GenBank/DDBJ databases">
        <title>High-quality chromosome-scale genome assembly of Pensacola bahiagrass (Paspalum notatum Flugge var. saurae).</title>
        <authorList>
            <person name="Vega J.M."/>
            <person name="Podio M."/>
            <person name="Orjuela J."/>
            <person name="Siena L.A."/>
            <person name="Pessino S.C."/>
            <person name="Combes M.C."/>
            <person name="Mariac C."/>
            <person name="Albertini E."/>
            <person name="Pupilli F."/>
            <person name="Ortiz J.P.A."/>
            <person name="Leblanc O."/>
        </authorList>
    </citation>
    <scope>NUCLEOTIDE SEQUENCE [LARGE SCALE GENOMIC DNA]</scope>
    <source>
        <strain evidence="2">R1</strain>
        <tissue evidence="2">Leaf</tissue>
    </source>
</reference>
<gene>
    <name evidence="2" type="ORF">U9M48_036818</name>
</gene>
<feature type="region of interest" description="Disordered" evidence="1">
    <location>
        <begin position="1"/>
        <end position="43"/>
    </location>
</feature>
<accession>A0AAQ3UDT7</accession>
<dbReference type="Proteomes" id="UP001341281">
    <property type="component" value="Chromosome 08"/>
</dbReference>
<organism evidence="2 3">
    <name type="scientific">Paspalum notatum var. saurae</name>
    <dbReference type="NCBI Taxonomy" id="547442"/>
    <lineage>
        <taxon>Eukaryota</taxon>
        <taxon>Viridiplantae</taxon>
        <taxon>Streptophyta</taxon>
        <taxon>Embryophyta</taxon>
        <taxon>Tracheophyta</taxon>
        <taxon>Spermatophyta</taxon>
        <taxon>Magnoliopsida</taxon>
        <taxon>Liliopsida</taxon>
        <taxon>Poales</taxon>
        <taxon>Poaceae</taxon>
        <taxon>PACMAD clade</taxon>
        <taxon>Panicoideae</taxon>
        <taxon>Andropogonodae</taxon>
        <taxon>Paspaleae</taxon>
        <taxon>Paspalinae</taxon>
        <taxon>Paspalum</taxon>
    </lineage>
</organism>
<evidence type="ECO:0000256" key="1">
    <source>
        <dbReference type="SAM" id="MobiDB-lite"/>
    </source>
</evidence>
<evidence type="ECO:0000313" key="2">
    <source>
        <dbReference type="EMBL" id="WVZ90524.1"/>
    </source>
</evidence>
<feature type="compositionally biased region" description="Low complexity" evidence="1">
    <location>
        <begin position="20"/>
        <end position="33"/>
    </location>
</feature>
<keyword evidence="3" id="KW-1185">Reference proteome</keyword>
<name>A0AAQ3UDT7_PASNO</name>
<dbReference type="AlphaFoldDB" id="A0AAQ3UDT7"/>
<sequence length="281" mass="30129">MPVARRGNRNRRGAAEPRGSHSSGGEVAGSSEAQPNRAGGGEVGRAFRAPAIRSMDIKGCGYNLKTVQRVSQGGTKWVLITPPPPDPRLKGNCFQCNGNSKTNLCCIACRTARFPHAPRTGMALRLAELAAGFGQPIHLPDRLCRLCLRIFWSGSCPDHLRHHHHQGNMEGAAAVIALERVNGWVAVEEGQVPAQFIQNVQELQMEDGHVLYPVCRLPEHLGGGAAVVAIPQAHLCGRPGCLELQVARYLLSLPIAMGSTATLTALHLNFVYGGCMTSDVL</sequence>
<evidence type="ECO:0000313" key="3">
    <source>
        <dbReference type="Proteomes" id="UP001341281"/>
    </source>
</evidence>
<protein>
    <submittedName>
        <fullName evidence="2">Uncharacterized protein</fullName>
    </submittedName>
</protein>
<dbReference type="EMBL" id="CP144752">
    <property type="protein sequence ID" value="WVZ90524.1"/>
    <property type="molecule type" value="Genomic_DNA"/>
</dbReference>